<accession>A0ABZ0QPD0</accession>
<feature type="transmembrane region" description="Helical" evidence="7">
    <location>
        <begin position="278"/>
        <end position="306"/>
    </location>
</feature>
<keyword evidence="5 7" id="KW-0472">Membrane</keyword>
<evidence type="ECO:0000256" key="7">
    <source>
        <dbReference type="SAM" id="Phobius"/>
    </source>
</evidence>
<keyword evidence="4 7" id="KW-1133">Transmembrane helix</keyword>
<name>A0ABZ0QPD0_9FIRM</name>
<dbReference type="InterPro" id="IPR050250">
    <property type="entry name" value="Macrolide_Exporter_MacB"/>
</dbReference>
<dbReference type="RefSeq" id="WP_318750436.1">
    <property type="nucleotide sequence ID" value="NZ_CP132508.1"/>
</dbReference>
<dbReference type="PANTHER" id="PTHR30572:SF4">
    <property type="entry name" value="ABC TRANSPORTER PERMEASE YTRF"/>
    <property type="match status" value="1"/>
</dbReference>
<evidence type="ECO:0000313" key="11">
    <source>
        <dbReference type="Proteomes" id="UP001304683"/>
    </source>
</evidence>
<keyword evidence="2" id="KW-1003">Cell membrane</keyword>
<evidence type="ECO:0000313" key="10">
    <source>
        <dbReference type="EMBL" id="WPD18617.1"/>
    </source>
</evidence>
<reference evidence="10 11" key="1">
    <citation type="submission" date="2023-08" db="EMBL/GenBank/DDBJ databases">
        <title>Genome sequence of Thermaerobacter compostii strain Ins1, a spore-forming filamentous bacterium isolated from a deep geothermal reservoir.</title>
        <authorList>
            <person name="Bregnard D."/>
            <person name="Gonzalez D."/>
            <person name="Junier P."/>
        </authorList>
    </citation>
    <scope>NUCLEOTIDE SEQUENCE [LARGE SCALE GENOMIC DNA]</scope>
    <source>
        <strain evidence="10 11">Ins1</strain>
    </source>
</reference>
<evidence type="ECO:0000256" key="2">
    <source>
        <dbReference type="ARBA" id="ARBA00022475"/>
    </source>
</evidence>
<evidence type="ECO:0000256" key="1">
    <source>
        <dbReference type="ARBA" id="ARBA00004651"/>
    </source>
</evidence>
<dbReference type="Pfam" id="PF02687">
    <property type="entry name" value="FtsX"/>
    <property type="match status" value="1"/>
</dbReference>
<evidence type="ECO:0000256" key="3">
    <source>
        <dbReference type="ARBA" id="ARBA00022692"/>
    </source>
</evidence>
<comment type="subcellular location">
    <subcellularLocation>
        <location evidence="1">Cell membrane</location>
        <topology evidence="1">Multi-pass membrane protein</topology>
    </subcellularLocation>
</comment>
<dbReference type="EMBL" id="CP132508">
    <property type="protein sequence ID" value="WPD18617.1"/>
    <property type="molecule type" value="Genomic_DNA"/>
</dbReference>
<evidence type="ECO:0000256" key="6">
    <source>
        <dbReference type="ARBA" id="ARBA00038076"/>
    </source>
</evidence>
<comment type="similarity">
    <text evidence="6">Belongs to the ABC-4 integral membrane protein family.</text>
</comment>
<feature type="transmembrane region" description="Helical" evidence="7">
    <location>
        <begin position="327"/>
        <end position="360"/>
    </location>
</feature>
<protein>
    <submittedName>
        <fullName evidence="10">ABC transporter permease</fullName>
    </submittedName>
</protein>
<feature type="transmembrane region" description="Helical" evidence="7">
    <location>
        <begin position="21"/>
        <end position="42"/>
    </location>
</feature>
<feature type="transmembrane region" description="Helical" evidence="7">
    <location>
        <begin position="366"/>
        <end position="390"/>
    </location>
</feature>
<evidence type="ECO:0000256" key="4">
    <source>
        <dbReference type="ARBA" id="ARBA00022989"/>
    </source>
</evidence>
<feature type="domain" description="ABC3 transporter permease C-terminal" evidence="8">
    <location>
        <begin position="285"/>
        <end position="398"/>
    </location>
</feature>
<sequence>MSFGEAFRAAWQGVWAHKFRTFLTMLGVVIGVAAVIAVVAIGEGARHQIAATLEAADAQAVQIMPADFGEFGDPASLLREPLLDQVRRLPGVRAVVTATVTAARARYRGEEVDLLVRGTTFAYPLTDPLEFAAGRFWSEADDRAARRVIVLDEIAVESLFPSEAPAAVLGRVVRLQGVPYRVVGVTRSWVSPVAVTLGPAAGNGRQGAGHVPLSTWRGLTGEPPAFSFFAVVPEAGQDRDAVARRVIAHLERVTGKRGAFRTFDLSELAGAIGQVTALLTMVIGSIAGIALVVGGVGVMNIMLVSVTERTREIGLRMALGATRGNILLQFLIEAMLITGTGGVIGIGLGTGLAWGIAALAGWPPRVSVLTVVVAVLFSLFVGVVCGIYPARRAARLDPMEALRYE</sequence>
<proteinExistence type="inferred from homology"/>
<dbReference type="Pfam" id="PF12704">
    <property type="entry name" value="MacB_PCD"/>
    <property type="match status" value="1"/>
</dbReference>
<dbReference type="PANTHER" id="PTHR30572">
    <property type="entry name" value="MEMBRANE COMPONENT OF TRANSPORTER-RELATED"/>
    <property type="match status" value="1"/>
</dbReference>
<gene>
    <name evidence="10" type="ORF">Q5761_09660</name>
</gene>
<evidence type="ECO:0000256" key="5">
    <source>
        <dbReference type="ARBA" id="ARBA00023136"/>
    </source>
</evidence>
<dbReference type="InterPro" id="IPR025857">
    <property type="entry name" value="MacB_PCD"/>
</dbReference>
<dbReference type="InterPro" id="IPR003838">
    <property type="entry name" value="ABC3_permease_C"/>
</dbReference>
<evidence type="ECO:0000259" key="9">
    <source>
        <dbReference type="Pfam" id="PF12704"/>
    </source>
</evidence>
<feature type="domain" description="MacB-like periplasmic core" evidence="9">
    <location>
        <begin position="21"/>
        <end position="247"/>
    </location>
</feature>
<organism evidence="10 11">
    <name type="scientific">Thermaerobacter composti</name>
    <dbReference type="NCBI Taxonomy" id="554949"/>
    <lineage>
        <taxon>Bacteria</taxon>
        <taxon>Bacillati</taxon>
        <taxon>Bacillota</taxon>
        <taxon>Clostridia</taxon>
        <taxon>Eubacteriales</taxon>
        <taxon>Clostridiales Family XVII. Incertae Sedis</taxon>
        <taxon>Thermaerobacter</taxon>
    </lineage>
</organism>
<evidence type="ECO:0000259" key="8">
    <source>
        <dbReference type="Pfam" id="PF02687"/>
    </source>
</evidence>
<dbReference type="Proteomes" id="UP001304683">
    <property type="component" value="Chromosome"/>
</dbReference>
<keyword evidence="11" id="KW-1185">Reference proteome</keyword>
<keyword evidence="3 7" id="KW-0812">Transmembrane</keyword>